<name>S8EE89_FOMSC</name>
<gene>
    <name evidence="4" type="ORF">FOMPIDRAFT_1143416</name>
</gene>
<evidence type="ECO:0000313" key="4">
    <source>
        <dbReference type="EMBL" id="EPT02868.1"/>
    </source>
</evidence>
<dbReference type="InterPro" id="IPR008991">
    <property type="entry name" value="Translation_prot_SH3-like_sf"/>
</dbReference>
<keyword evidence="2" id="KW-0689">Ribosomal protein</keyword>
<dbReference type="InParanoid" id="S8EE89"/>
<organism evidence="4 5">
    <name type="scientific">Fomitopsis schrenkii</name>
    <name type="common">Brown rot fungus</name>
    <dbReference type="NCBI Taxonomy" id="2126942"/>
    <lineage>
        <taxon>Eukaryota</taxon>
        <taxon>Fungi</taxon>
        <taxon>Dikarya</taxon>
        <taxon>Basidiomycota</taxon>
        <taxon>Agaricomycotina</taxon>
        <taxon>Agaricomycetes</taxon>
        <taxon>Polyporales</taxon>
        <taxon>Fomitopsis</taxon>
    </lineage>
</organism>
<evidence type="ECO:0000313" key="5">
    <source>
        <dbReference type="Proteomes" id="UP000015241"/>
    </source>
</evidence>
<dbReference type="GO" id="GO:0006412">
    <property type="term" value="P:translation"/>
    <property type="evidence" value="ECO:0007669"/>
    <property type="project" value="InterPro"/>
</dbReference>
<dbReference type="Gene3D" id="2.30.30.790">
    <property type="match status" value="1"/>
</dbReference>
<dbReference type="EMBL" id="KE504133">
    <property type="protein sequence ID" value="EPT02868.1"/>
    <property type="molecule type" value="Genomic_DNA"/>
</dbReference>
<dbReference type="SUPFAM" id="SSF50104">
    <property type="entry name" value="Translation proteins SH3-like domain"/>
    <property type="match status" value="1"/>
</dbReference>
<evidence type="ECO:0008006" key="6">
    <source>
        <dbReference type="Google" id="ProtNLM"/>
    </source>
</evidence>
<dbReference type="HOGENOM" id="CLU_087075_1_0_1"/>
<keyword evidence="3" id="KW-0687">Ribonucleoprotein</keyword>
<dbReference type="PANTHER" id="PTHR15680">
    <property type="entry name" value="RIBOSOMAL PROTEIN L19"/>
    <property type="match status" value="1"/>
</dbReference>
<dbReference type="Pfam" id="PF01245">
    <property type="entry name" value="Ribosomal_L19"/>
    <property type="match status" value="1"/>
</dbReference>
<dbReference type="AlphaFoldDB" id="S8EE89"/>
<dbReference type="OrthoDB" id="4726at2759"/>
<comment type="similarity">
    <text evidence="1">Belongs to the bacterial ribosomal protein bL19 family.</text>
</comment>
<reference evidence="4 5" key="1">
    <citation type="journal article" date="2012" name="Science">
        <title>The Paleozoic origin of enzymatic lignin decomposition reconstructed from 31 fungal genomes.</title>
        <authorList>
            <person name="Floudas D."/>
            <person name="Binder M."/>
            <person name="Riley R."/>
            <person name="Barry K."/>
            <person name="Blanchette R.A."/>
            <person name="Henrissat B."/>
            <person name="Martinez A.T."/>
            <person name="Otillar R."/>
            <person name="Spatafora J.W."/>
            <person name="Yadav J.S."/>
            <person name="Aerts A."/>
            <person name="Benoit I."/>
            <person name="Boyd A."/>
            <person name="Carlson A."/>
            <person name="Copeland A."/>
            <person name="Coutinho P.M."/>
            <person name="de Vries R.P."/>
            <person name="Ferreira P."/>
            <person name="Findley K."/>
            <person name="Foster B."/>
            <person name="Gaskell J."/>
            <person name="Glotzer D."/>
            <person name="Gorecki P."/>
            <person name="Heitman J."/>
            <person name="Hesse C."/>
            <person name="Hori C."/>
            <person name="Igarashi K."/>
            <person name="Jurgens J.A."/>
            <person name="Kallen N."/>
            <person name="Kersten P."/>
            <person name="Kohler A."/>
            <person name="Kuees U."/>
            <person name="Kumar T.K.A."/>
            <person name="Kuo A."/>
            <person name="LaButti K."/>
            <person name="Larrondo L.F."/>
            <person name="Lindquist E."/>
            <person name="Ling A."/>
            <person name="Lombard V."/>
            <person name="Lucas S."/>
            <person name="Lundell T."/>
            <person name="Martin R."/>
            <person name="McLaughlin D.J."/>
            <person name="Morgenstern I."/>
            <person name="Morin E."/>
            <person name="Murat C."/>
            <person name="Nagy L.G."/>
            <person name="Nolan M."/>
            <person name="Ohm R.A."/>
            <person name="Patyshakuliyeva A."/>
            <person name="Rokas A."/>
            <person name="Ruiz-Duenas F.J."/>
            <person name="Sabat G."/>
            <person name="Salamov A."/>
            <person name="Samejima M."/>
            <person name="Schmutz J."/>
            <person name="Slot J.C."/>
            <person name="St John F."/>
            <person name="Stenlid J."/>
            <person name="Sun H."/>
            <person name="Sun S."/>
            <person name="Syed K."/>
            <person name="Tsang A."/>
            <person name="Wiebenga A."/>
            <person name="Young D."/>
            <person name="Pisabarro A."/>
            <person name="Eastwood D.C."/>
            <person name="Martin F."/>
            <person name="Cullen D."/>
            <person name="Grigoriev I.V."/>
            <person name="Hibbett D.S."/>
        </authorList>
    </citation>
    <scope>NUCLEOTIDE SEQUENCE</scope>
    <source>
        <strain evidence="5">FP-58527</strain>
    </source>
</reference>
<dbReference type="STRING" id="743788.S8EE89"/>
<accession>S8EE89</accession>
<dbReference type="GO" id="GO:0003735">
    <property type="term" value="F:structural constituent of ribosome"/>
    <property type="evidence" value="ECO:0007669"/>
    <property type="project" value="InterPro"/>
</dbReference>
<dbReference type="PANTHER" id="PTHR15680:SF9">
    <property type="entry name" value="LARGE RIBOSOMAL SUBUNIT PROTEIN BL19M"/>
    <property type="match status" value="1"/>
</dbReference>
<proteinExistence type="inferred from homology"/>
<keyword evidence="5" id="KW-1185">Reference proteome</keyword>
<sequence>MLSNSLRRCAKALPTTRAGAKAMSTRTQPYPFSNLAKTPSMPANVSTPPRQSLLQGKGLMQHLRETLATPEKRKWLDTYFARRHPLRIIPGSVLNVGLGHTPTNFTGVLLSVRRRGLDTSFVLRNVINRTGVEMQFFVCSPHVKSIRIIQRAVTKSSKGGPKIRRAKLFYLRDSPEKMTAISAGVRG</sequence>
<evidence type="ECO:0000256" key="2">
    <source>
        <dbReference type="ARBA" id="ARBA00022980"/>
    </source>
</evidence>
<dbReference type="GO" id="GO:0005762">
    <property type="term" value="C:mitochondrial large ribosomal subunit"/>
    <property type="evidence" value="ECO:0007669"/>
    <property type="project" value="TreeGrafter"/>
</dbReference>
<evidence type="ECO:0000256" key="3">
    <source>
        <dbReference type="ARBA" id="ARBA00023274"/>
    </source>
</evidence>
<dbReference type="Proteomes" id="UP000015241">
    <property type="component" value="Unassembled WGS sequence"/>
</dbReference>
<dbReference type="FunCoup" id="S8EE89">
    <property type="interactions" value="60"/>
</dbReference>
<protein>
    <recommendedName>
        <fullName evidence="6">Ribosomal protein L19</fullName>
    </recommendedName>
</protein>
<dbReference type="eggNOG" id="KOG1698">
    <property type="taxonomic scope" value="Eukaryota"/>
</dbReference>
<dbReference type="InterPro" id="IPR001857">
    <property type="entry name" value="Ribosomal_bL19"/>
</dbReference>
<evidence type="ECO:0000256" key="1">
    <source>
        <dbReference type="ARBA" id="ARBA00005781"/>
    </source>
</evidence>
<dbReference type="InterPro" id="IPR038657">
    <property type="entry name" value="Ribosomal_bL19_sf"/>
</dbReference>
<dbReference type="PRINTS" id="PR00061">
    <property type="entry name" value="RIBOSOMALL19"/>
</dbReference>